<dbReference type="HOGENOM" id="CLU_083369_1_0_1"/>
<protein>
    <recommendedName>
        <fullName evidence="4">Secreted protein</fullName>
    </recommendedName>
</protein>
<sequence length="235" mass="24853">MFKFVATLFALALSVAALPAPADDSLPFEIVDGSIRWTSAPTLGINVPRAYVDAPQGFNITSIGVNGSGCPAGTARYALNAAKDALTVVYSNYYARDGPGIDIDENRRACQTTLGVRLPGGFAFGVASVDYTAYYALDAKVKATQNTIYYFQGQIAQSTASSTLVGPVAGARYTYHSEFDFASIVESPCGQTTVLNIVSSLIVNNDANPKGYGFIAAASSDTHLEQLFGLQWAKC</sequence>
<evidence type="ECO:0000313" key="2">
    <source>
        <dbReference type="EMBL" id="KIM26085.1"/>
    </source>
</evidence>
<dbReference type="Pfam" id="PF14273">
    <property type="entry name" value="DUF4360"/>
    <property type="match status" value="1"/>
</dbReference>
<reference evidence="2 3" key="1">
    <citation type="submission" date="2014-04" db="EMBL/GenBank/DDBJ databases">
        <authorList>
            <consortium name="DOE Joint Genome Institute"/>
            <person name="Kuo A."/>
            <person name="Zuccaro A."/>
            <person name="Kohler A."/>
            <person name="Nagy L.G."/>
            <person name="Floudas D."/>
            <person name="Copeland A."/>
            <person name="Barry K.W."/>
            <person name="Cichocki N."/>
            <person name="Veneault-Fourrey C."/>
            <person name="LaButti K."/>
            <person name="Lindquist E.A."/>
            <person name="Lipzen A."/>
            <person name="Lundell T."/>
            <person name="Morin E."/>
            <person name="Murat C."/>
            <person name="Sun H."/>
            <person name="Tunlid A."/>
            <person name="Henrissat B."/>
            <person name="Grigoriev I.V."/>
            <person name="Hibbett D.S."/>
            <person name="Martin F."/>
            <person name="Nordberg H.P."/>
            <person name="Cantor M.N."/>
            <person name="Hua S.X."/>
        </authorList>
    </citation>
    <scope>NUCLEOTIDE SEQUENCE [LARGE SCALE GENOMIC DNA]</scope>
    <source>
        <strain evidence="2 3">MAFF 305830</strain>
    </source>
</reference>
<dbReference type="OrthoDB" id="152248at2759"/>
<organism evidence="2 3">
    <name type="scientific">Serendipita vermifera MAFF 305830</name>
    <dbReference type="NCBI Taxonomy" id="933852"/>
    <lineage>
        <taxon>Eukaryota</taxon>
        <taxon>Fungi</taxon>
        <taxon>Dikarya</taxon>
        <taxon>Basidiomycota</taxon>
        <taxon>Agaricomycotina</taxon>
        <taxon>Agaricomycetes</taxon>
        <taxon>Sebacinales</taxon>
        <taxon>Serendipitaceae</taxon>
        <taxon>Serendipita</taxon>
    </lineage>
</organism>
<feature type="chain" id="PRO_5002161216" description="Secreted protein" evidence="1">
    <location>
        <begin position="18"/>
        <end position="235"/>
    </location>
</feature>
<accession>A0A0C3AND5</accession>
<dbReference type="AlphaFoldDB" id="A0A0C3AND5"/>
<feature type="signal peptide" evidence="1">
    <location>
        <begin position="1"/>
        <end position="17"/>
    </location>
</feature>
<evidence type="ECO:0008006" key="4">
    <source>
        <dbReference type="Google" id="ProtNLM"/>
    </source>
</evidence>
<dbReference type="EMBL" id="KN824309">
    <property type="protein sequence ID" value="KIM26085.1"/>
    <property type="molecule type" value="Genomic_DNA"/>
</dbReference>
<name>A0A0C3AND5_SERVB</name>
<dbReference type="Proteomes" id="UP000054097">
    <property type="component" value="Unassembled WGS sequence"/>
</dbReference>
<dbReference type="PANTHER" id="PTHR38847">
    <property type="match status" value="1"/>
</dbReference>
<evidence type="ECO:0000256" key="1">
    <source>
        <dbReference type="SAM" id="SignalP"/>
    </source>
</evidence>
<keyword evidence="3" id="KW-1185">Reference proteome</keyword>
<gene>
    <name evidence="2" type="ORF">M408DRAFT_200063</name>
</gene>
<dbReference type="InterPro" id="IPR025649">
    <property type="entry name" value="DUF4360"/>
</dbReference>
<reference evidence="3" key="2">
    <citation type="submission" date="2015-01" db="EMBL/GenBank/DDBJ databases">
        <title>Evolutionary Origins and Diversification of the Mycorrhizal Mutualists.</title>
        <authorList>
            <consortium name="DOE Joint Genome Institute"/>
            <consortium name="Mycorrhizal Genomics Consortium"/>
            <person name="Kohler A."/>
            <person name="Kuo A."/>
            <person name="Nagy L.G."/>
            <person name="Floudas D."/>
            <person name="Copeland A."/>
            <person name="Barry K.W."/>
            <person name="Cichocki N."/>
            <person name="Veneault-Fourrey C."/>
            <person name="LaButti K."/>
            <person name="Lindquist E.A."/>
            <person name="Lipzen A."/>
            <person name="Lundell T."/>
            <person name="Morin E."/>
            <person name="Murat C."/>
            <person name="Riley R."/>
            <person name="Ohm R."/>
            <person name="Sun H."/>
            <person name="Tunlid A."/>
            <person name="Henrissat B."/>
            <person name="Grigoriev I.V."/>
            <person name="Hibbett D.S."/>
            <person name="Martin F."/>
        </authorList>
    </citation>
    <scope>NUCLEOTIDE SEQUENCE [LARGE SCALE GENOMIC DNA]</scope>
    <source>
        <strain evidence="3">MAFF 305830</strain>
    </source>
</reference>
<proteinExistence type="predicted"/>
<evidence type="ECO:0000313" key="3">
    <source>
        <dbReference type="Proteomes" id="UP000054097"/>
    </source>
</evidence>
<dbReference type="STRING" id="933852.A0A0C3AND5"/>
<keyword evidence="1" id="KW-0732">Signal</keyword>
<dbReference type="PANTHER" id="PTHR38847:SF1">
    <property type="entry name" value="PSEUDOURIDINE SYNTHASE RSUA_RLUA-LIKE DOMAIN-CONTAINING PROTEIN"/>
    <property type="match status" value="1"/>
</dbReference>